<reference evidence="2" key="1">
    <citation type="submission" date="2023-05" db="EMBL/GenBank/DDBJ databases">
        <authorList>
            <person name="Zhang X."/>
        </authorList>
    </citation>
    <scope>NUCLEOTIDE SEQUENCE</scope>
    <source>
        <strain evidence="2">BD1B2-1</strain>
    </source>
</reference>
<accession>A0AAE3R5S8</accession>
<name>A0AAE3R5S8_9BACT</name>
<comment type="caution">
    <text evidence="2">The sequence shown here is derived from an EMBL/GenBank/DDBJ whole genome shotgun (WGS) entry which is preliminary data.</text>
</comment>
<proteinExistence type="predicted"/>
<dbReference type="InterPro" id="IPR056091">
    <property type="entry name" value="DUF7674"/>
</dbReference>
<sequence>MKSIIPLLALWQSVPSQSEKKKEIISQSDRENIYTLIQELADQTKVFALSYHFKDVRRCFMVAEDLLQHSDIQIRSAVSNVYLYSLSTLLDENNSLSSVLRSLLLPQLRKEYYRQLQASLP</sequence>
<dbReference type="RefSeq" id="WP_313976264.1">
    <property type="nucleotide sequence ID" value="NZ_JASJOU010000003.1"/>
</dbReference>
<dbReference type="Proteomes" id="UP001232063">
    <property type="component" value="Unassembled WGS sequence"/>
</dbReference>
<dbReference type="Pfam" id="PF24722">
    <property type="entry name" value="DUF7674"/>
    <property type="match status" value="1"/>
</dbReference>
<dbReference type="AlphaFoldDB" id="A0AAE3R5S8"/>
<evidence type="ECO:0000259" key="1">
    <source>
        <dbReference type="Pfam" id="PF24722"/>
    </source>
</evidence>
<feature type="domain" description="DUF7674" evidence="1">
    <location>
        <begin position="10"/>
        <end position="115"/>
    </location>
</feature>
<gene>
    <name evidence="2" type="ORF">QNI22_11805</name>
</gene>
<evidence type="ECO:0000313" key="2">
    <source>
        <dbReference type="EMBL" id="MDJ1501338.1"/>
    </source>
</evidence>
<organism evidence="2 3">
    <name type="scientific">Xanthocytophaga agilis</name>
    <dbReference type="NCBI Taxonomy" id="3048010"/>
    <lineage>
        <taxon>Bacteria</taxon>
        <taxon>Pseudomonadati</taxon>
        <taxon>Bacteroidota</taxon>
        <taxon>Cytophagia</taxon>
        <taxon>Cytophagales</taxon>
        <taxon>Rhodocytophagaceae</taxon>
        <taxon>Xanthocytophaga</taxon>
    </lineage>
</organism>
<evidence type="ECO:0000313" key="3">
    <source>
        <dbReference type="Proteomes" id="UP001232063"/>
    </source>
</evidence>
<dbReference type="EMBL" id="JASJOU010000003">
    <property type="protein sequence ID" value="MDJ1501338.1"/>
    <property type="molecule type" value="Genomic_DNA"/>
</dbReference>
<keyword evidence="3" id="KW-1185">Reference proteome</keyword>
<protein>
    <recommendedName>
        <fullName evidence="1">DUF7674 domain-containing protein</fullName>
    </recommendedName>
</protein>